<dbReference type="EMBL" id="BMAO01028282">
    <property type="protein sequence ID" value="GFR23385.1"/>
    <property type="molecule type" value="Genomic_DNA"/>
</dbReference>
<accession>A0A8X6J7B6</accession>
<dbReference type="Proteomes" id="UP000887116">
    <property type="component" value="Unassembled WGS sequence"/>
</dbReference>
<proteinExistence type="predicted"/>
<comment type="caution">
    <text evidence="1">The sequence shown here is derived from an EMBL/GenBank/DDBJ whole genome shotgun (WGS) entry which is preliminary data.</text>
</comment>
<sequence>MATIYHHLEKERNDVAVKLKDSFYVDNVVASVQNEIELQRFQTIACQVMSKAGFELTRWVSSTQQQNQEKTKCSVLGLLWEPNTDLLTCDLRNISTEIKDTCSKRQLLSISQKIFDPVTSAPPPLRHLGLASHGRVSLEE</sequence>
<evidence type="ECO:0000313" key="1">
    <source>
        <dbReference type="EMBL" id="GFR23385.1"/>
    </source>
</evidence>
<evidence type="ECO:0008006" key="3">
    <source>
        <dbReference type="Google" id="ProtNLM"/>
    </source>
</evidence>
<gene>
    <name evidence="1" type="ORF">TNCT_31591</name>
</gene>
<protein>
    <recommendedName>
        <fullName evidence="3">Reverse transcriptase domain-containing protein</fullName>
    </recommendedName>
</protein>
<organism evidence="1 2">
    <name type="scientific">Trichonephila clavata</name>
    <name type="common">Joro spider</name>
    <name type="synonym">Nephila clavata</name>
    <dbReference type="NCBI Taxonomy" id="2740835"/>
    <lineage>
        <taxon>Eukaryota</taxon>
        <taxon>Metazoa</taxon>
        <taxon>Ecdysozoa</taxon>
        <taxon>Arthropoda</taxon>
        <taxon>Chelicerata</taxon>
        <taxon>Arachnida</taxon>
        <taxon>Araneae</taxon>
        <taxon>Araneomorphae</taxon>
        <taxon>Entelegynae</taxon>
        <taxon>Araneoidea</taxon>
        <taxon>Nephilidae</taxon>
        <taxon>Trichonephila</taxon>
    </lineage>
</organism>
<dbReference type="AlphaFoldDB" id="A0A8X6J7B6"/>
<dbReference type="OrthoDB" id="6020750at2759"/>
<name>A0A8X6J7B6_TRICU</name>
<reference evidence="1" key="1">
    <citation type="submission" date="2020-07" db="EMBL/GenBank/DDBJ databases">
        <title>Multicomponent nature underlies the extraordinary mechanical properties of spider dragline silk.</title>
        <authorList>
            <person name="Kono N."/>
            <person name="Nakamura H."/>
            <person name="Mori M."/>
            <person name="Yoshida Y."/>
            <person name="Ohtoshi R."/>
            <person name="Malay A.D."/>
            <person name="Moran D.A.P."/>
            <person name="Tomita M."/>
            <person name="Numata K."/>
            <person name="Arakawa K."/>
        </authorList>
    </citation>
    <scope>NUCLEOTIDE SEQUENCE</scope>
</reference>
<keyword evidence="2" id="KW-1185">Reference proteome</keyword>
<evidence type="ECO:0000313" key="2">
    <source>
        <dbReference type="Proteomes" id="UP000887116"/>
    </source>
</evidence>